<evidence type="ECO:0000313" key="2">
    <source>
        <dbReference type="EMBL" id="KPA74420.1"/>
    </source>
</evidence>
<feature type="region of interest" description="Disordered" evidence="1">
    <location>
        <begin position="264"/>
        <end position="346"/>
    </location>
</feature>
<feature type="compositionally biased region" description="Acidic residues" evidence="1">
    <location>
        <begin position="561"/>
        <end position="571"/>
    </location>
</feature>
<reference evidence="2 3" key="1">
    <citation type="submission" date="2015-07" db="EMBL/GenBank/DDBJ databases">
        <title>High-quality genome of monoxenous trypanosomatid Leptomonas pyrrhocoris.</title>
        <authorList>
            <person name="Flegontov P."/>
            <person name="Butenko A."/>
            <person name="Firsov S."/>
            <person name="Vlcek C."/>
            <person name="Logacheva M.D."/>
            <person name="Field M."/>
            <person name="Filatov D."/>
            <person name="Flegontova O."/>
            <person name="Gerasimov E."/>
            <person name="Jackson A.P."/>
            <person name="Kelly S."/>
            <person name="Opperdoes F."/>
            <person name="O'Reilly A."/>
            <person name="Votypka J."/>
            <person name="Yurchenko V."/>
            <person name="Lukes J."/>
        </authorList>
    </citation>
    <scope>NUCLEOTIDE SEQUENCE [LARGE SCALE GENOMIC DNA]</scope>
    <source>
        <strain evidence="2">H10</strain>
    </source>
</reference>
<feature type="compositionally biased region" description="Low complexity" evidence="1">
    <location>
        <begin position="455"/>
        <end position="470"/>
    </location>
</feature>
<protein>
    <submittedName>
        <fullName evidence="2">Uncharacterized protein</fullName>
    </submittedName>
</protein>
<accession>A0A0M9FR83</accession>
<feature type="region of interest" description="Disordered" evidence="1">
    <location>
        <begin position="88"/>
        <end position="147"/>
    </location>
</feature>
<dbReference type="EMBL" id="LGTL01000029">
    <property type="protein sequence ID" value="KPA74421.1"/>
    <property type="molecule type" value="Genomic_DNA"/>
</dbReference>
<dbReference type="GeneID" id="26909402"/>
<dbReference type="OMA" id="MPLLACK"/>
<dbReference type="RefSeq" id="XP_015652860.1">
    <property type="nucleotide sequence ID" value="XM_015808407.1"/>
</dbReference>
<proteinExistence type="predicted"/>
<dbReference type="RefSeq" id="XP_015652859.1">
    <property type="nucleotide sequence ID" value="XM_015808406.1"/>
</dbReference>
<dbReference type="Proteomes" id="UP000037923">
    <property type="component" value="Unassembled WGS sequence"/>
</dbReference>
<feature type="region of interest" description="Disordered" evidence="1">
    <location>
        <begin position="434"/>
        <end position="481"/>
    </location>
</feature>
<feature type="compositionally biased region" description="Low complexity" evidence="1">
    <location>
        <begin position="908"/>
        <end position="944"/>
    </location>
</feature>
<gene>
    <name evidence="2" type="ORF">ABB37_09119</name>
</gene>
<evidence type="ECO:0000313" key="3">
    <source>
        <dbReference type="Proteomes" id="UP000037923"/>
    </source>
</evidence>
<name>A0A0M9FR83_LEPPY</name>
<dbReference type="OrthoDB" id="273570at2759"/>
<feature type="region of interest" description="Disordered" evidence="1">
    <location>
        <begin position="902"/>
        <end position="951"/>
    </location>
</feature>
<organism evidence="2 3">
    <name type="scientific">Leptomonas pyrrhocoris</name>
    <name type="common">Firebug parasite</name>
    <dbReference type="NCBI Taxonomy" id="157538"/>
    <lineage>
        <taxon>Eukaryota</taxon>
        <taxon>Discoba</taxon>
        <taxon>Euglenozoa</taxon>
        <taxon>Kinetoplastea</taxon>
        <taxon>Metakinetoplastina</taxon>
        <taxon>Trypanosomatida</taxon>
        <taxon>Trypanosomatidae</taxon>
        <taxon>Leishmaniinae</taxon>
        <taxon>Leptomonas</taxon>
    </lineage>
</organism>
<comment type="caution">
    <text evidence="2">The sequence shown here is derived from an EMBL/GenBank/DDBJ whole genome shotgun (WGS) entry which is preliminary data.</text>
</comment>
<keyword evidence="3" id="KW-1185">Reference proteome</keyword>
<dbReference type="VEuPathDB" id="TriTrypDB:LpyrH10_29_0340"/>
<feature type="region of interest" description="Disordered" evidence="1">
    <location>
        <begin position="532"/>
        <end position="600"/>
    </location>
</feature>
<dbReference type="AlphaFoldDB" id="A0A0M9FR83"/>
<feature type="compositionally biased region" description="Low complexity" evidence="1">
    <location>
        <begin position="1072"/>
        <end position="1085"/>
    </location>
</feature>
<dbReference type="EMBL" id="LGTL01000029">
    <property type="protein sequence ID" value="KPA74420.1"/>
    <property type="molecule type" value="Genomic_DNA"/>
</dbReference>
<feature type="compositionally biased region" description="Low complexity" evidence="1">
    <location>
        <begin position="434"/>
        <end position="443"/>
    </location>
</feature>
<sequence length="1213" mass="131609">MQPPSPEAEGRDATSSSVYSVLLHHNGLSPAGSTTAVSVDAPSQKEVALRAHLCLRHQHVCLVLTYNPCKQPHTPAASTPATKKLAASFKVTSPKKRASKLGRSAVGSRSFSTKHKSSSSSFRKGNTKTAAAAATPTPPSTPVDPHRHPKQYYVVALKGVSPLAAQRPLSAELRAHLRLNMLDGEAVTYSSHSTPRATGVNFGGSASTTATATLMSNFYFPPSRGPPVAPQRTRLSNASGGFSVTAVPAYGQYLSAEEPYQVHTRSPQLLHSRSGLGSGQHSFSLGDGDFPRVPDSHSLSKQQSKAHTPLLTPQRELLAVGRQASTLEKNTPLEDRATPPTLPSPTVKSDTIHDYAELLLVAFFGVVTSAGVPNMSFSTDARGEVMVEKKAKKMTSRPWHASLFKWFVSPKPSDAQAQRSVSVLSTISGVVSSVSGSPHVSPSQPNTPAARPAKSTKQGKLSSSTSTTTTLHKKISSPVSAAAAHADPRKVLELPFAFNQHETFHLRFLCEEDLHGFLSRYIQLQTRAKEAADKAKNARPSSPLWHPRVRRPTVGANRFGEEDEEDGDNDEGGVNRDVEQEELEDVDSASTATYTDYPRNADALDGGVDASLSADLSNPHLSADPLTRKAADPNMTAVTPPPAFFRSRGWEDYLRHTLDPRFSVRFAAFPLYLWHSFLPLSKLVLYSCIRGFLIVERVPPETSHSDEDSSASYGANLSDPEKAVEMGKQRLNALVNRLLTPIRTAQSPTASSSSQQANRDGVVEVVSVLPVPFGDDKMDDEAESYGSSGDTSWDAVKLVLPSTDEATKERNDDHFTTVKDVFLCLSESHLLFMNSFGHLRFHCSLDEIALITYSADTAAFPTYPFFRFRLKSSDYFGAPTFVLTFTLLPEVPHDIRAASLARVQAAHQSQQSPPQQQQQGSRVRTLSVASSSSSSSSTTTTASTGPVRASNASVDVLEEAEKERLLRRHEMFLHVFAAVCPRPLEFRTFAEVFAGEMGRSTRIRFSQLTTAPKRKVSGSPMDRVGLTRTRERGTSWMGQNFNANPILCVKVEADDVELYDAEISGQGKTKKCSAASTSTPSPATSTRERDASVRQRSNKSKSPEVRSKATARAMTPRWGCDDRGIVLQDAGRDMDFSFEVATRTMPLLATKEQVHAGYGSAVPSAQQSFHSANAAGEVNSKVEDSNGGEEFFVPMVPKKKQSVILHRSALEDM</sequence>
<feature type="region of interest" description="Disordered" evidence="1">
    <location>
        <begin position="1069"/>
        <end position="1114"/>
    </location>
</feature>
<feature type="compositionally biased region" description="Low complexity" evidence="1">
    <location>
        <begin position="118"/>
        <end position="135"/>
    </location>
</feature>
<feature type="compositionally biased region" description="Polar residues" evidence="1">
    <location>
        <begin position="297"/>
        <end position="306"/>
    </location>
</feature>
<evidence type="ECO:0000256" key="1">
    <source>
        <dbReference type="SAM" id="MobiDB-lite"/>
    </source>
</evidence>